<dbReference type="Gene3D" id="2.60.40.1120">
    <property type="entry name" value="Carboxypeptidase-like, regulatory domain"/>
    <property type="match status" value="6"/>
</dbReference>
<comment type="catalytic activity">
    <reaction evidence="1">
        <text>Endohydrolysis of (1-&gt;4)-alpha-D-glucosidic linkages in polysaccharides containing three or more (1-&gt;4)-alpha-linked D-glucose units.</text>
        <dbReference type="EC" id="3.2.1.1"/>
    </reaction>
</comment>
<dbReference type="Gene3D" id="2.60.40.10">
    <property type="entry name" value="Immunoglobulins"/>
    <property type="match status" value="4"/>
</dbReference>
<keyword evidence="4" id="KW-0964">Secreted</keyword>
<comment type="caution">
    <text evidence="9">The sequence shown here is derived from an EMBL/GenBank/DDBJ whole genome shotgun (WGS) entry which is preliminary data.</text>
</comment>
<evidence type="ECO:0000256" key="3">
    <source>
        <dbReference type="ARBA" id="ARBA00012595"/>
    </source>
</evidence>
<dbReference type="SUPFAM" id="SSF49478">
    <property type="entry name" value="Cna protein B-type domain"/>
    <property type="match status" value="2"/>
</dbReference>
<feature type="chain" id="PRO_5045846637" description="alpha-amylase" evidence="8">
    <location>
        <begin position="34"/>
        <end position="1393"/>
    </location>
</feature>
<evidence type="ECO:0000256" key="5">
    <source>
        <dbReference type="ARBA" id="ARBA00022729"/>
    </source>
</evidence>
<feature type="compositionally biased region" description="Basic and acidic residues" evidence="7">
    <location>
        <begin position="72"/>
        <end position="86"/>
    </location>
</feature>
<feature type="signal peptide" evidence="8">
    <location>
        <begin position="1"/>
        <end position="33"/>
    </location>
</feature>
<evidence type="ECO:0000256" key="7">
    <source>
        <dbReference type="SAM" id="MobiDB-lite"/>
    </source>
</evidence>
<feature type="compositionally biased region" description="Low complexity" evidence="7">
    <location>
        <begin position="56"/>
        <end position="71"/>
    </location>
</feature>
<dbReference type="SUPFAM" id="SSF49452">
    <property type="entry name" value="Starch-binding domain-like"/>
    <property type="match status" value="8"/>
</dbReference>
<gene>
    <name evidence="9" type="ORF">Q9S78_14120</name>
</gene>
<evidence type="ECO:0000313" key="9">
    <source>
        <dbReference type="EMBL" id="MDT3331804.1"/>
    </source>
</evidence>
<keyword evidence="10" id="KW-1185">Reference proteome</keyword>
<evidence type="ECO:0000256" key="1">
    <source>
        <dbReference type="ARBA" id="ARBA00000548"/>
    </source>
</evidence>
<dbReference type="InterPro" id="IPR013783">
    <property type="entry name" value="Ig-like_fold"/>
</dbReference>
<protein>
    <recommendedName>
        <fullName evidence="3">alpha-amylase</fullName>
        <ecNumber evidence="3">3.2.1.1</ecNumber>
    </recommendedName>
    <alternativeName>
        <fullName evidence="6">1,4-alpha-D-glucan glucanohydrolase</fullName>
    </alternativeName>
</protein>
<dbReference type="EC" id="3.2.1.1" evidence="3"/>
<comment type="similarity">
    <text evidence="2">Belongs to the serine-aspartate repeat-containing protein (SDr) family.</text>
</comment>
<dbReference type="InterPro" id="IPR006311">
    <property type="entry name" value="TAT_signal"/>
</dbReference>
<dbReference type="InterPro" id="IPR013784">
    <property type="entry name" value="Carb-bd-like_fold"/>
</dbReference>
<evidence type="ECO:0000256" key="8">
    <source>
        <dbReference type="SAM" id="SignalP"/>
    </source>
</evidence>
<evidence type="ECO:0000256" key="6">
    <source>
        <dbReference type="ARBA" id="ARBA00030238"/>
    </source>
</evidence>
<feature type="region of interest" description="Disordered" evidence="7">
    <location>
        <begin position="53"/>
        <end position="95"/>
    </location>
</feature>
<dbReference type="PANTHER" id="PTHR36108">
    <property type="entry name" value="COLOSSIN-B-RELATED"/>
    <property type="match status" value="1"/>
</dbReference>
<reference evidence="9 10" key="1">
    <citation type="submission" date="2023-08" db="EMBL/GenBank/DDBJ databases">
        <title>Microbacterium aquilitoris sp. nov. and Microbacterium gwkjibeachense sp. nov., isolated from beach.</title>
        <authorList>
            <person name="Lee S.D."/>
            <person name="Yang H."/>
            <person name="Kim I."/>
        </authorList>
    </citation>
    <scope>NUCLEOTIDE SEQUENCE [LARGE SCALE GENOMIC DNA]</scope>
    <source>
        <strain evidence="9 10">KSW-18</strain>
    </source>
</reference>
<dbReference type="PROSITE" id="PS51318">
    <property type="entry name" value="TAT"/>
    <property type="match status" value="1"/>
</dbReference>
<dbReference type="EMBL" id="JAUZVT010000003">
    <property type="protein sequence ID" value="MDT3331804.1"/>
    <property type="molecule type" value="Genomic_DNA"/>
</dbReference>
<dbReference type="SUPFAM" id="SSF117074">
    <property type="entry name" value="Hypothetical protein PA1324"/>
    <property type="match status" value="1"/>
</dbReference>
<sequence length="1393" mass="145058">MRSRRRLFARGSAVLAVWAILVGGLASAPAAIAAEPAASATAERTVVVDPSGTVVASADDAAPTTDAGAPADPRRDDRARPGDAKKSAASLRAENKLATSGTASISGTVTDTAKAPLKGITVTLYQDFGDDGSSPAGDTTTNAAGAFTFAKLPAGRFTLRFTDEAGNHVGQWFGGAESLWGEPVWFAVAPGAKVTGKNARLALGSSIAGSVRGPDNVAVADAFVQLFMWNAEWADWEDVGGTSTDSHGAYRLTGLRAGKYTLYVQSAFGSDLQSEWWNDATSQKAATRIAVSAGKSITGLRTTLALGASLAGRVTTSTGAAVSASITIYQRVNGQWEYVDSPWVADDGTFRASGLSAGDYTFSVEPDPSSGLTVTWWGGGHREKDAKVITLADGAAKKGLNLVLTSGATLSGTVTGGGKALAGATVALYSASKTSADDSEWVAETTTGADGRYRLVGIRAGTYTLHYEPPTGTNLMGEWWKDAASAETATRVDIAKSGARTGFDATLSLGSKIEGVVRGDGGKAVAANVALYSVERSAEEGTVRQEVASFATRANGTFSFGGLAAGTYTLRTSVEKGTYATEWWDDRGSEYTAKTITLGTKKSVTGLVVTLARAAVLGGVVTDESGDPVASATVDVFVGTDREFLTQATADGDGRWRVGGLRAGTYTLHTQAPEGSGLVPQYWRGALEWEDASGVKLSSGQSRTDLDVELRLGGTISGAVTGPGGRAVAGVTVRALQWVDGGWSSATETTTDRAGRYVLAGLPGGRYTVEFATDNDSELGAQWWKGAWRQAEATTFEVAYGANITGIDARLVTGATIGGRVTNAQGAPVADVSVSVGVGNSRRWAQTDKKGVWRITQLDAGRYTLFFERPEGKNLVSEWWKNAATEAASTPIQVKAASRTLTFNASLDAGSTIIGKVTDAKGAGVSSVRVVYTSRPSSQPANENEVETRPDGTYRIDGLRAGSYDVEFRPSDDVNLVGEWWRDAVDRSAATAVVVGTKSTVKGIDASLAAGGALSGRVIDADGKPLAEAVVFVVNPDTRRWSDATTSRNGTWTIRSLPAGTYRVQYLAPYGVNAVGQWWKGATTIDAAATVTVADGKTVRGLDARLARGGTIRGVVTGPGGAPVADAEIAVSRGGEIIAWAQTNAGGSYVVTGLEDATYTLRVRPAPGSDLAERWWKAKAPGAKPTTLKIAKANEIRDIDVALVPGAKITGTLRAASGTPLAGAYVEAYRQGDGDGERVAEASTDTAGSYTLPGLAAGTYAVKFTYEDGTDSRVVWWGRKPTAETARTITVTKAVAMPGHNATLPRGLDSGTLVLSGAPRVGSTLTAATASWPKGTHFLYRWWVGDDRVDTATGRTLKLTAAHRGSSVTLEVVAWGTGTSAVERMVWMDEPIR</sequence>
<dbReference type="PANTHER" id="PTHR36108:SF13">
    <property type="entry name" value="COLOSSIN-B-RELATED"/>
    <property type="match status" value="1"/>
</dbReference>
<dbReference type="Pfam" id="PF13620">
    <property type="entry name" value="CarboxypepD_reg"/>
    <property type="match status" value="8"/>
</dbReference>
<dbReference type="Proteomes" id="UP001262835">
    <property type="component" value="Unassembled WGS sequence"/>
</dbReference>
<name>A0ABU3GMS8_9MICO</name>
<proteinExistence type="inferred from homology"/>
<organism evidence="9 10">
    <name type="scientific">Microbacterium aquilitoris</name>
    <dbReference type="NCBI Taxonomy" id="3067307"/>
    <lineage>
        <taxon>Bacteria</taxon>
        <taxon>Bacillati</taxon>
        <taxon>Actinomycetota</taxon>
        <taxon>Actinomycetes</taxon>
        <taxon>Micrococcales</taxon>
        <taxon>Microbacteriaceae</taxon>
        <taxon>Microbacterium</taxon>
    </lineage>
</organism>
<evidence type="ECO:0000256" key="2">
    <source>
        <dbReference type="ARBA" id="ARBA00007257"/>
    </source>
</evidence>
<evidence type="ECO:0000256" key="4">
    <source>
        <dbReference type="ARBA" id="ARBA00022525"/>
    </source>
</evidence>
<keyword evidence="5 8" id="KW-0732">Signal</keyword>
<dbReference type="RefSeq" id="WP_311870826.1">
    <property type="nucleotide sequence ID" value="NZ_JAUZVT010000003.1"/>
</dbReference>
<evidence type="ECO:0000313" key="10">
    <source>
        <dbReference type="Proteomes" id="UP001262835"/>
    </source>
</evidence>
<dbReference type="Gene3D" id="2.60.40.2700">
    <property type="match status" value="1"/>
</dbReference>
<accession>A0ABU3GMS8</accession>